<dbReference type="GO" id="GO:0015344">
    <property type="term" value="F:siderophore uptake transmembrane transporter activity"/>
    <property type="evidence" value="ECO:0007669"/>
    <property type="project" value="TreeGrafter"/>
</dbReference>
<evidence type="ECO:0000256" key="6">
    <source>
        <dbReference type="ARBA" id="ARBA00023237"/>
    </source>
</evidence>
<dbReference type="Gene3D" id="2.40.170.20">
    <property type="entry name" value="TonB-dependent receptor, beta-barrel domain"/>
    <property type="match status" value="1"/>
</dbReference>
<dbReference type="GO" id="GO:0009279">
    <property type="term" value="C:cell outer membrane"/>
    <property type="evidence" value="ECO:0007669"/>
    <property type="project" value="UniProtKB-SubCell"/>
</dbReference>
<dbReference type="GO" id="GO:0044718">
    <property type="term" value="P:siderophore transmembrane transport"/>
    <property type="evidence" value="ECO:0007669"/>
    <property type="project" value="TreeGrafter"/>
</dbReference>
<dbReference type="Proteomes" id="UP000034982">
    <property type="component" value="Unassembled WGS sequence"/>
</dbReference>
<evidence type="ECO:0000256" key="4">
    <source>
        <dbReference type="ARBA" id="ARBA00022692"/>
    </source>
</evidence>
<dbReference type="InterPro" id="IPR057601">
    <property type="entry name" value="Oar-like_b-barrel"/>
</dbReference>
<dbReference type="Pfam" id="PF25183">
    <property type="entry name" value="OMP_b-brl_4"/>
    <property type="match status" value="1"/>
</dbReference>
<keyword evidence="6" id="KW-0998">Cell outer membrane</keyword>
<dbReference type="InterPro" id="IPR039426">
    <property type="entry name" value="TonB-dep_rcpt-like"/>
</dbReference>
<dbReference type="InterPro" id="IPR008969">
    <property type="entry name" value="CarboxyPept-like_regulatory"/>
</dbReference>
<organism evidence="9 10">
    <name type="scientific">Tannerella sp. oral taxon BU063 isolate Cell 1/3</name>
    <dbReference type="NCBI Taxonomy" id="1411022"/>
    <lineage>
        <taxon>Bacteria</taxon>
        <taxon>Pseudomonadati</taxon>
        <taxon>Bacteroidota</taxon>
        <taxon>Bacteroidia</taxon>
        <taxon>Bacteroidales</taxon>
        <taxon>Tannerellaceae</taxon>
        <taxon>Tannerella</taxon>
    </lineage>
</organism>
<keyword evidence="4" id="KW-0812">Transmembrane</keyword>
<dbReference type="PANTHER" id="PTHR30069:SF46">
    <property type="entry name" value="OAR PROTEIN"/>
    <property type="match status" value="1"/>
</dbReference>
<dbReference type="PATRIC" id="fig|1411022.3.peg.1147"/>
<dbReference type="AlphaFoldDB" id="W2CI19"/>
<sequence length="1105" mass="123027">MIMKRIYLLLLAVILPAIASAQITTSAIGGKIADQEGEALIGAAIVAVHEPSGTQYGAVTNVDGRYSIEGMRPGGPYKITMSYVGLKSVEYRDVTLQLGEMATLDAVLRDDLTLNEVVVTAASSKFTGLKTGASTNVSKQQLQLLPSINRSLTDFTRMSPYSGGGTVIASRDGRTNTFTVDGANLNNNFGLSGTLPGGGNPISLDAIEELQVVVAPFDVRQTNFMGGGINAITKSGTNTLKGTAYTYHRNESLRGNTVDGHDLGDRARERTETYGFTLGGPIIKNKLFFFINGEYENSPNPITKYHVSTDGVGNGATQTSRVTAADMEAFAKILRDKYGYEPGSYTDFSDGGTKNYKALARLDWNINDAHKLSVRFNYTTNTHINEPNWTSGTKRLSANRISDKAFSFRNSCYGIESTVWSFTSELNSRFSNTLQNRVLFTYSDINDPHRTSKSSPFPFIDILKEKDTPFMSAGYELFTWKTNTTNNVLNFQDHLTWALGAHRLIGGLNLEYQKVGNAFMRFGTGYYKYASFDDFKAGNAPIAFGLTYGYDGEKNPVAEVAFIQSGLFLQDEWNVTHRFKLTYGLRADMMNFLTDIETNQAYLKLNWRDHFVAKNDPNYATFQSPRVNTGKWPKTSVLLSPRVGFNYDINGDRSLVVRGGTGVFTGRIPLVFLTNMPTNSSMIQNTITVTDAKTLEKFKNNMLTDVDQMIKLLDAPTTPIYRDPASTASRASVVGIADNFKMPQIWKNTLAVDYRLPVSFPLTLTVEGMYNKDLQTVVMRNWNIVNNGNLGRFAGPDNRLDYSTSTTGNYLVDKNVTGGAVILDNDTRGYSASFNAMLTAEPIKDLNLMFSYTHQWAKEITGLPGNQAYSAWQNLYSIDGPNNAVLHNSEYLTPNKLIASLTYRKDYGKYFGTSVGLYYAAYASNLYSYMYNGDMNGDGNPNDLMYIPRTKDELKFVDKNGFTAAEQAEAFWRFVEQDKYLSAHKGEYAEAYGAALPWVHRFDLKVTQDFRLRAGKAIHTLQLSFDILNVGNLLKSSWGVTQTTSPSNYGKILRYEGKDANGVPTYSMGYNTVNKQKQLYSRTYEPYRNSSNCWQMQIGLRYIFN</sequence>
<keyword evidence="2" id="KW-0813">Transport</keyword>
<keyword evidence="3" id="KW-1134">Transmembrane beta strand</keyword>
<evidence type="ECO:0000256" key="1">
    <source>
        <dbReference type="ARBA" id="ARBA00004571"/>
    </source>
</evidence>
<reference evidence="9 10" key="1">
    <citation type="submission" date="2013-11" db="EMBL/GenBank/DDBJ databases">
        <title>Single cell genomics of uncultured Tannerella BU063 (oral taxon 286).</title>
        <authorList>
            <person name="Beall C.J."/>
            <person name="Campbell A.G."/>
            <person name="Griffen A.L."/>
            <person name="Podar M."/>
            <person name="Leys E.J."/>
        </authorList>
    </citation>
    <scope>NUCLEOTIDE SEQUENCE [LARGE SCALE GENOMIC DNA]</scope>
    <source>
        <strain evidence="9">Cell 1/3</strain>
    </source>
</reference>
<comment type="caution">
    <text evidence="9">The sequence shown here is derived from an EMBL/GenBank/DDBJ whole genome shotgun (WGS) entry which is preliminary data.</text>
</comment>
<evidence type="ECO:0000313" key="10">
    <source>
        <dbReference type="Proteomes" id="UP000034982"/>
    </source>
</evidence>
<keyword evidence="5" id="KW-0472">Membrane</keyword>
<name>W2CI19_9BACT</name>
<dbReference type="EMBL" id="AYYE01001123">
    <property type="protein sequence ID" value="ETK06894.1"/>
    <property type="molecule type" value="Genomic_DNA"/>
</dbReference>
<comment type="subcellular location">
    <subcellularLocation>
        <location evidence="1">Cell outer membrane</location>
        <topology evidence="1">Multi-pass membrane protein</topology>
    </subcellularLocation>
</comment>
<evidence type="ECO:0000256" key="2">
    <source>
        <dbReference type="ARBA" id="ARBA00022448"/>
    </source>
</evidence>
<evidence type="ECO:0000256" key="5">
    <source>
        <dbReference type="ARBA" id="ARBA00023136"/>
    </source>
</evidence>
<evidence type="ECO:0000313" key="9">
    <source>
        <dbReference type="EMBL" id="ETK06894.1"/>
    </source>
</evidence>
<protein>
    <recommendedName>
        <fullName evidence="8">TonB-dependent transporter Oar-like beta-barrel domain-containing protein</fullName>
    </recommendedName>
</protein>
<accession>W2CI19</accession>
<feature type="chain" id="PRO_5004812879" description="TonB-dependent transporter Oar-like beta-barrel domain-containing protein" evidence="7">
    <location>
        <begin position="22"/>
        <end position="1105"/>
    </location>
</feature>
<dbReference type="Gene3D" id="2.60.40.1120">
    <property type="entry name" value="Carboxypeptidase-like, regulatory domain"/>
    <property type="match status" value="1"/>
</dbReference>
<evidence type="ECO:0000259" key="8">
    <source>
        <dbReference type="Pfam" id="PF25183"/>
    </source>
</evidence>
<dbReference type="PANTHER" id="PTHR30069">
    <property type="entry name" value="TONB-DEPENDENT OUTER MEMBRANE RECEPTOR"/>
    <property type="match status" value="1"/>
</dbReference>
<dbReference type="Pfam" id="PF13620">
    <property type="entry name" value="CarboxypepD_reg"/>
    <property type="match status" value="1"/>
</dbReference>
<dbReference type="InterPro" id="IPR036942">
    <property type="entry name" value="Beta-barrel_TonB_sf"/>
</dbReference>
<keyword evidence="7" id="KW-0732">Signal</keyword>
<evidence type="ECO:0000256" key="3">
    <source>
        <dbReference type="ARBA" id="ARBA00022452"/>
    </source>
</evidence>
<feature type="signal peptide" evidence="7">
    <location>
        <begin position="1"/>
        <end position="21"/>
    </location>
</feature>
<feature type="domain" description="TonB-dependent transporter Oar-like beta-barrel" evidence="8">
    <location>
        <begin position="232"/>
        <end position="1053"/>
    </location>
</feature>
<dbReference type="SUPFAM" id="SSF49464">
    <property type="entry name" value="Carboxypeptidase regulatory domain-like"/>
    <property type="match status" value="1"/>
</dbReference>
<proteinExistence type="predicted"/>
<gene>
    <name evidence="9" type="ORF">T230_10160</name>
</gene>
<dbReference type="SUPFAM" id="SSF56935">
    <property type="entry name" value="Porins"/>
    <property type="match status" value="1"/>
</dbReference>
<evidence type="ECO:0000256" key="7">
    <source>
        <dbReference type="SAM" id="SignalP"/>
    </source>
</evidence>